<dbReference type="Proteomes" id="UP000809273">
    <property type="component" value="Unassembled WGS sequence"/>
</dbReference>
<comment type="caution">
    <text evidence="2">The sequence shown here is derived from an EMBL/GenBank/DDBJ whole genome shotgun (WGS) entry which is preliminary data.</text>
</comment>
<dbReference type="Pfam" id="PF08486">
    <property type="entry name" value="SpoIID"/>
    <property type="match status" value="1"/>
</dbReference>
<evidence type="ECO:0000313" key="2">
    <source>
        <dbReference type="EMBL" id="MBN1572680.1"/>
    </source>
</evidence>
<evidence type="ECO:0000259" key="1">
    <source>
        <dbReference type="Pfam" id="PF08486"/>
    </source>
</evidence>
<feature type="domain" description="Sporulation stage II protein D amidase enhancer LytB N-terminal" evidence="1">
    <location>
        <begin position="139"/>
        <end position="223"/>
    </location>
</feature>
<reference evidence="2" key="2">
    <citation type="submission" date="2021-01" db="EMBL/GenBank/DDBJ databases">
        <authorList>
            <person name="Hahn C.R."/>
            <person name="Youssef N.H."/>
            <person name="Elshahed M."/>
        </authorList>
    </citation>
    <scope>NUCLEOTIDE SEQUENCE</scope>
    <source>
        <strain evidence="2">Zod_Metabat.24</strain>
    </source>
</reference>
<dbReference type="InterPro" id="IPR013486">
    <property type="entry name" value="SpoIID/LytB"/>
</dbReference>
<organism evidence="2 3">
    <name type="scientific">Candidatus Zymogenus saltonus</name>
    <dbReference type="NCBI Taxonomy" id="2844893"/>
    <lineage>
        <taxon>Bacteria</taxon>
        <taxon>Deltaproteobacteria</taxon>
        <taxon>Candidatus Zymogenia</taxon>
        <taxon>Candidatus Zymogeniales</taxon>
        <taxon>Candidatus Zymogenaceae</taxon>
        <taxon>Candidatus Zymogenus</taxon>
    </lineage>
</organism>
<dbReference type="AlphaFoldDB" id="A0A9D8KCD3"/>
<name>A0A9D8KCD3_9DELT</name>
<evidence type="ECO:0000313" key="3">
    <source>
        <dbReference type="Proteomes" id="UP000809273"/>
    </source>
</evidence>
<proteinExistence type="predicted"/>
<accession>A0A9D8KCD3</accession>
<protein>
    <submittedName>
        <fullName evidence="2">SpoIID/LytB domain-containing protein</fullName>
    </submittedName>
</protein>
<gene>
    <name evidence="2" type="ORF">JW984_05720</name>
</gene>
<dbReference type="EMBL" id="JAFGIX010000027">
    <property type="protein sequence ID" value="MBN1572680.1"/>
    <property type="molecule type" value="Genomic_DNA"/>
</dbReference>
<dbReference type="NCBIfam" id="TIGR02669">
    <property type="entry name" value="SpoIID_LytB"/>
    <property type="match status" value="1"/>
</dbReference>
<reference evidence="2" key="1">
    <citation type="journal article" date="2021" name="Environ. Microbiol.">
        <title>Genomic characterization of three novel Desulfobacterota classes expand the metabolic and phylogenetic diversity of the phylum.</title>
        <authorList>
            <person name="Murphy C.L."/>
            <person name="Biggerstaff J."/>
            <person name="Eichhorn A."/>
            <person name="Ewing E."/>
            <person name="Shahan R."/>
            <person name="Soriano D."/>
            <person name="Stewart S."/>
            <person name="VanMol K."/>
            <person name="Walker R."/>
            <person name="Walters P."/>
            <person name="Elshahed M.S."/>
            <person name="Youssef N.H."/>
        </authorList>
    </citation>
    <scope>NUCLEOTIDE SEQUENCE</scope>
    <source>
        <strain evidence="2">Zod_Metabat.24</strain>
    </source>
</reference>
<sequence>MKARINKGRLRIAVFIFLLLVVSAVWAGIDTIGAEPGGRELKVRILEGRIEGDAVISSNGPLTVSFKRREIVIKNEKLPITASEGGRLSLKFGNGEHKTTGEIEIRSKGGAPLTIASDRGGMKSRSYRGRLRIYNDGVTVAVINIVPVEDYLYSVVASEISAREPEAVKAQAILSRTYVLGNMGRHGVYDFCDKTHCQHYGGAGVETALSVRAVDETRGRLLLFNGKPARVFYHACCGGVTTTPAHVWGGDDLPYLKPVVCRLPGRGGYLCGGSGHFRWEARIDGETMRTLLSDSFGVKAEGLKIISRDPSGRVEKMEITGPEARVISGEEFRIAAGRALGWSTIKSALFEMDISGGYYLFKGRGLGHGVGMCQEGAIRLSRLGLNHEEIIEFYFPGAKVGEAKDW</sequence>
<dbReference type="GO" id="GO:0030435">
    <property type="term" value="P:sporulation resulting in formation of a cellular spore"/>
    <property type="evidence" value="ECO:0007669"/>
    <property type="project" value="InterPro"/>
</dbReference>
<dbReference type="InterPro" id="IPR013693">
    <property type="entry name" value="SpoIID/LytB_N"/>
</dbReference>